<dbReference type="Pfam" id="PF13145">
    <property type="entry name" value="Rotamase_2"/>
    <property type="match status" value="1"/>
</dbReference>
<dbReference type="PANTHER" id="PTHR47245">
    <property type="entry name" value="PEPTIDYLPROLYL ISOMERASE"/>
    <property type="match status" value="1"/>
</dbReference>
<dbReference type="EMBL" id="VLKF01000001">
    <property type="protein sequence ID" value="TWH71549.1"/>
    <property type="molecule type" value="Genomic_DNA"/>
</dbReference>
<dbReference type="SUPFAM" id="SSF109998">
    <property type="entry name" value="Triger factor/SurA peptide-binding domain-like"/>
    <property type="match status" value="1"/>
</dbReference>
<dbReference type="InterPro" id="IPR000297">
    <property type="entry name" value="PPIase_PpiC"/>
</dbReference>
<sequence length="319" mass="33127">MLAAGLVAVAPLAGCRTAPTVAAYVGEEQIGVAELDEAVDARLADPAIADYAAGQRADYTRQVLSLRIDAQVYAEAADRLGVAVRDGEVRERIATLLGGSDPDAVYAQVAQQQGATPEDVFASVRQELLRQRIADAAGRVDLSEAGLRARYEELRPQLQQVAVGFVTVPDQATAQAVLTQLVADPASYPAVAAQYPGQATLPQVQTTTPDQLAGPLAEAFAATPAGQGFTLPVPEAGGVVVGFVAARTEPSFAEVRGQLAEQAGEQAGELGAEIVAEVREELDPVVNPRYGVLEDARVVRLTEGVVQPPADGEAVAVGD</sequence>
<organism evidence="2 3">
    <name type="scientific">Modestobacter roseus</name>
    <dbReference type="NCBI Taxonomy" id="1181884"/>
    <lineage>
        <taxon>Bacteria</taxon>
        <taxon>Bacillati</taxon>
        <taxon>Actinomycetota</taxon>
        <taxon>Actinomycetes</taxon>
        <taxon>Geodermatophilales</taxon>
        <taxon>Geodermatophilaceae</taxon>
        <taxon>Modestobacter</taxon>
    </lineage>
</organism>
<reference evidence="2 3" key="1">
    <citation type="submission" date="2019-07" db="EMBL/GenBank/DDBJ databases">
        <title>R&amp;d 2014.</title>
        <authorList>
            <person name="Klenk H.-P."/>
        </authorList>
    </citation>
    <scope>NUCLEOTIDE SEQUENCE [LARGE SCALE GENOMIC DNA]</scope>
    <source>
        <strain evidence="2 3">DSM 45764</strain>
    </source>
</reference>
<keyword evidence="2" id="KW-0413">Isomerase</keyword>
<evidence type="ECO:0000313" key="2">
    <source>
        <dbReference type="EMBL" id="TWH71549.1"/>
    </source>
</evidence>
<dbReference type="AlphaFoldDB" id="A0A562IKL0"/>
<protein>
    <submittedName>
        <fullName evidence="2">Peptidyl-prolyl cis-trans isomerase SurA</fullName>
    </submittedName>
</protein>
<dbReference type="InterPro" id="IPR027304">
    <property type="entry name" value="Trigger_fact/SurA_dom_sf"/>
</dbReference>
<proteinExistence type="predicted"/>
<keyword evidence="3" id="KW-1185">Reference proteome</keyword>
<gene>
    <name evidence="2" type="ORF">JD78_00046</name>
</gene>
<dbReference type="PANTHER" id="PTHR47245:SF2">
    <property type="entry name" value="PEPTIDYL-PROLYL CIS-TRANS ISOMERASE HP_0175-RELATED"/>
    <property type="match status" value="1"/>
</dbReference>
<comment type="caution">
    <text evidence="2">The sequence shown here is derived from an EMBL/GenBank/DDBJ whole genome shotgun (WGS) entry which is preliminary data.</text>
</comment>
<dbReference type="Pfam" id="PF13624">
    <property type="entry name" value="SurA_N_3"/>
    <property type="match status" value="1"/>
</dbReference>
<evidence type="ECO:0000313" key="3">
    <source>
        <dbReference type="Proteomes" id="UP000321490"/>
    </source>
</evidence>
<evidence type="ECO:0000259" key="1">
    <source>
        <dbReference type="Pfam" id="PF13145"/>
    </source>
</evidence>
<name>A0A562IKL0_9ACTN</name>
<feature type="domain" description="PpiC" evidence="1">
    <location>
        <begin position="143"/>
        <end position="256"/>
    </location>
</feature>
<dbReference type="Proteomes" id="UP000321490">
    <property type="component" value="Unassembled WGS sequence"/>
</dbReference>
<dbReference type="InterPro" id="IPR050245">
    <property type="entry name" value="PrsA_foldase"/>
</dbReference>
<dbReference type="GO" id="GO:0003755">
    <property type="term" value="F:peptidyl-prolyl cis-trans isomerase activity"/>
    <property type="evidence" value="ECO:0007669"/>
    <property type="project" value="InterPro"/>
</dbReference>
<dbReference type="Gene3D" id="1.10.4030.10">
    <property type="entry name" value="Porin chaperone SurA, peptide-binding domain"/>
    <property type="match status" value="1"/>
</dbReference>
<accession>A0A562IKL0</accession>